<dbReference type="OrthoDB" id="2322499at2759"/>
<dbReference type="Proteomes" id="UP000799776">
    <property type="component" value="Unassembled WGS sequence"/>
</dbReference>
<evidence type="ECO:0000313" key="2">
    <source>
        <dbReference type="EMBL" id="KAF2085927.1"/>
    </source>
</evidence>
<reference evidence="2" key="1">
    <citation type="journal article" date="2020" name="Stud. Mycol.">
        <title>101 Dothideomycetes genomes: a test case for predicting lifestyles and emergence of pathogens.</title>
        <authorList>
            <person name="Haridas S."/>
            <person name="Albert R."/>
            <person name="Binder M."/>
            <person name="Bloem J."/>
            <person name="Labutti K."/>
            <person name="Salamov A."/>
            <person name="Andreopoulos B."/>
            <person name="Baker S."/>
            <person name="Barry K."/>
            <person name="Bills G."/>
            <person name="Bluhm B."/>
            <person name="Cannon C."/>
            <person name="Castanera R."/>
            <person name="Culley D."/>
            <person name="Daum C."/>
            <person name="Ezra D."/>
            <person name="Gonzalez J."/>
            <person name="Henrissat B."/>
            <person name="Kuo A."/>
            <person name="Liang C."/>
            <person name="Lipzen A."/>
            <person name="Lutzoni F."/>
            <person name="Magnuson J."/>
            <person name="Mondo S."/>
            <person name="Nolan M."/>
            <person name="Ohm R."/>
            <person name="Pangilinan J."/>
            <person name="Park H.-J."/>
            <person name="Ramirez L."/>
            <person name="Alfaro M."/>
            <person name="Sun H."/>
            <person name="Tritt A."/>
            <person name="Yoshinaga Y."/>
            <person name="Zwiers L.-H."/>
            <person name="Turgeon B."/>
            <person name="Goodwin S."/>
            <person name="Spatafora J."/>
            <person name="Crous P."/>
            <person name="Grigoriev I."/>
        </authorList>
    </citation>
    <scope>NUCLEOTIDE SEQUENCE</scope>
    <source>
        <strain evidence="2">CBS 121410</strain>
    </source>
</reference>
<feature type="region of interest" description="Disordered" evidence="1">
    <location>
        <begin position="15"/>
        <end position="48"/>
    </location>
</feature>
<name>A0A9P4HS95_9PEZI</name>
<evidence type="ECO:0000313" key="3">
    <source>
        <dbReference type="Proteomes" id="UP000799776"/>
    </source>
</evidence>
<proteinExistence type="predicted"/>
<protein>
    <submittedName>
        <fullName evidence="2">Uncharacterized protein</fullName>
    </submittedName>
</protein>
<dbReference type="AlphaFoldDB" id="A0A9P4HS95"/>
<gene>
    <name evidence="2" type="ORF">K490DRAFT_67214</name>
</gene>
<dbReference type="EMBL" id="ML978727">
    <property type="protein sequence ID" value="KAF2085927.1"/>
    <property type="molecule type" value="Genomic_DNA"/>
</dbReference>
<sequence length="880" mass="100983">MNPYYNPPPSLGYQAMAPAPGEALRPGNQPAPPSTTLHPRQGHAGPDFLSRQMQWTSGRLFLRHPAGYWLPQNPQLLPPSHFFNHSTVFNLYSSTYISNFNGQVYLYIMPAEYGNMAFKVAPQPPQASRPDSSSPAPDMMDVQKRKHRLDDTPQPPTKKPKVQSAPKKMTRLRKDRPVQSDIYEDVWCRIMEFSDPAMLFTMKKIGPQFSQSLRKYQHIWRNSAENYYGSDLPPTPAGLEHYQFADLLAGQGCMSCGDSRARKPYWAFLRRWCEKCFCSKTMKHEDTVSIDQKYPGLLQCTISATVDSWGHYSYAGWGQEDRRSLRDGCRPVYLKKDVTDLIETYEAFLQELNSKDLSSEEKFDEQTEWMKVRRTETQDITSTRFQIDMFEKKWLGKKAVDNAKMRKDRGDFIIAKCLELNPPLHEDALKLIPAYKSNLKIVKEGGTDKMWNTLRPKLLAARGDAEKFLRLDYEASKFKYYDKIDRRREQGYNKDGEKIYFELADNSIRKVEQQRRFESFGAQEFTLRVLSSVWESYNTLPFWKKPPSQIPLGSPFNEFYPQDGRYVLMIEDACKIYDQKIVHKLNDLYPEFRNMARERQKFKCPGCTRNDVKQQHNFYKLFPHILLSHANVVGDFLPFRLAGPNHYFSAVPWPRNLPVLTSQQKATGKWDSNKAPSGSTSVASSMGVSGPEPEPVDRDPSAFEGRQAGRLQPSTAKSSGDFVGHFRDAITALKATSLSIPVKSKLALAYANQHWTWFAGPSSANNNDLMSELDLEMVRLGEYEILSNICCETCRHTPESRSRGGKNYGKFTSTRPELIKHFRTTHQMRVNYWTTELFALPSDQAVYREVMKPENVEVFEAMFPKVRVPAGMGSCVINGV</sequence>
<evidence type="ECO:0000256" key="1">
    <source>
        <dbReference type="SAM" id="MobiDB-lite"/>
    </source>
</evidence>
<feature type="region of interest" description="Disordered" evidence="1">
    <location>
        <begin position="664"/>
        <end position="719"/>
    </location>
</feature>
<organism evidence="2 3">
    <name type="scientific">Saccharata proteae CBS 121410</name>
    <dbReference type="NCBI Taxonomy" id="1314787"/>
    <lineage>
        <taxon>Eukaryota</taxon>
        <taxon>Fungi</taxon>
        <taxon>Dikarya</taxon>
        <taxon>Ascomycota</taxon>
        <taxon>Pezizomycotina</taxon>
        <taxon>Dothideomycetes</taxon>
        <taxon>Dothideomycetes incertae sedis</taxon>
        <taxon>Botryosphaeriales</taxon>
        <taxon>Saccharataceae</taxon>
        <taxon>Saccharata</taxon>
    </lineage>
</organism>
<accession>A0A9P4HS95</accession>
<comment type="caution">
    <text evidence="2">The sequence shown here is derived from an EMBL/GenBank/DDBJ whole genome shotgun (WGS) entry which is preliminary data.</text>
</comment>
<keyword evidence="3" id="KW-1185">Reference proteome</keyword>
<feature type="region of interest" description="Disordered" evidence="1">
    <location>
        <begin position="122"/>
        <end position="175"/>
    </location>
</feature>
<feature type="compositionally biased region" description="Low complexity" evidence="1">
    <location>
        <begin position="128"/>
        <end position="138"/>
    </location>
</feature>
<feature type="compositionally biased region" description="Polar residues" evidence="1">
    <location>
        <begin position="674"/>
        <end position="687"/>
    </location>
</feature>